<keyword evidence="10" id="KW-0539">Nucleus</keyword>
<evidence type="ECO:0000259" key="13">
    <source>
        <dbReference type="PROSITE" id="PS50157"/>
    </source>
</evidence>
<evidence type="ECO:0000313" key="16">
    <source>
        <dbReference type="RefSeq" id="XP_007450997.1"/>
    </source>
</evidence>
<dbReference type="SMART" id="SM00355">
    <property type="entry name" value="ZnF_C2H2"/>
    <property type="match status" value="13"/>
</dbReference>
<keyword evidence="15" id="KW-1185">Reference proteome</keyword>
<evidence type="ECO:0000259" key="14">
    <source>
        <dbReference type="PROSITE" id="PS50805"/>
    </source>
</evidence>
<keyword evidence="7" id="KW-0805">Transcription regulation</keyword>
<keyword evidence="6" id="KW-0862">Zinc</keyword>
<evidence type="ECO:0000256" key="12">
    <source>
        <dbReference type="SAM" id="MobiDB-lite"/>
    </source>
</evidence>
<feature type="domain" description="C2H2-type" evidence="13">
    <location>
        <begin position="638"/>
        <end position="665"/>
    </location>
</feature>
<dbReference type="FunFam" id="3.30.160.60:FF:002343">
    <property type="entry name" value="Zinc finger protein 33A"/>
    <property type="match status" value="2"/>
</dbReference>
<keyword evidence="4" id="KW-0677">Repeat</keyword>
<dbReference type="CTD" id="57232"/>
<dbReference type="AlphaFoldDB" id="A0A340WTS5"/>
<evidence type="ECO:0000256" key="10">
    <source>
        <dbReference type="ARBA" id="ARBA00023242"/>
    </source>
</evidence>
<dbReference type="InterPro" id="IPR036236">
    <property type="entry name" value="Znf_C2H2_sf"/>
</dbReference>
<keyword evidence="8" id="KW-0238">DNA-binding</keyword>
<dbReference type="RefSeq" id="XP_007450997.1">
    <property type="nucleotide sequence ID" value="XM_007450935.1"/>
</dbReference>
<gene>
    <name evidence="16" type="primary">ZNF630</name>
</gene>
<evidence type="ECO:0000256" key="6">
    <source>
        <dbReference type="ARBA" id="ARBA00022833"/>
    </source>
</evidence>
<dbReference type="SMART" id="SM00349">
    <property type="entry name" value="KRAB"/>
    <property type="match status" value="1"/>
</dbReference>
<dbReference type="GO" id="GO:0000978">
    <property type="term" value="F:RNA polymerase II cis-regulatory region sequence-specific DNA binding"/>
    <property type="evidence" value="ECO:0007669"/>
    <property type="project" value="TreeGrafter"/>
</dbReference>
<dbReference type="GO" id="GO:0008270">
    <property type="term" value="F:zinc ion binding"/>
    <property type="evidence" value="ECO:0007669"/>
    <property type="project" value="UniProtKB-KW"/>
</dbReference>
<proteinExistence type="inferred from homology"/>
<dbReference type="Pfam" id="PF00096">
    <property type="entry name" value="zf-C2H2"/>
    <property type="match status" value="12"/>
</dbReference>
<evidence type="ECO:0000256" key="7">
    <source>
        <dbReference type="ARBA" id="ARBA00023015"/>
    </source>
</evidence>
<sequence>MSRYSSLSPDVLEMRLPQNSLSGGASTPRLASRFPPNIPTSRIATPLFTRCLRSGPGISPRDSRGASELHTAFEHPASETSQGLPGLQNAYIFCLEWQPPEAVGGTSHFPAGNRVAGAERMTPFLLLAELGLAAGSHLAKDKLMRHPDPPSRAGRGRDFRGMLSPFVQAGSQAWLEKELLGPESRAREPVTFEDVAVDFSQEEWQNVDPAQKTLHTDVMLEIYSHLVSVGCSGIKPDIISKLEHGEDLWIIKSELSRWIYSDKEKSPDSSQQIISGELPFQREILERAPKDNSLHSVFKVWHIDGQIDRYQGNQGRVLRKITVFSHETMTKKRGPKCNIFRKIFSGCIDLDPSSKTLHHFDSCEKSLKSNLDSLTCNRSYVRKNPTERFGCGRPPSYSFSCSAPEKIHIGMKSHGHSQCEKVLSHKQAPIQYKKVQAGEKHNVCSVCGKGFIKKSQLIIHQRIHTGEKPYVCGHCEKAFSEKSHLTVHQRIHTGEKPYECTECGRAFSKKSPFIVHQRVHTGEKPYECLECQKAFSQKSHLIIHQRVHAKEKPFECSECAKAFCEKSHLFIHQITHTGEKPYKCTECGKTFPRKTQLVIHQRTHTGEKPYKCGECGKTFGQQSHIIGHQRIHTGEKPYMCADCGKAFSQKSHLTGHQRLHTGEKPYICTECRKAFSQKSPLIIHQRIHTGEKPYECSECGKTFSQKSPFIIHQRIHTGEKPYECTECGRAFSLKSHFIIHQRAYTGEKPYECSECGKAFCEKSPLVVHQRIHTREKPSESAEYGITFSRKSQMITYQRMHMEEKHSKCSDCGKVFCQHIHFTGHQNPHKRETLYTY</sequence>
<dbReference type="PROSITE" id="PS50805">
    <property type="entry name" value="KRAB"/>
    <property type="match status" value="1"/>
</dbReference>
<dbReference type="PANTHER" id="PTHR24399">
    <property type="entry name" value="ZINC FINGER AND BTB DOMAIN-CONTAINING"/>
    <property type="match status" value="1"/>
</dbReference>
<feature type="region of interest" description="Disordered" evidence="12">
    <location>
        <begin position="15"/>
        <end position="36"/>
    </location>
</feature>
<dbReference type="GO" id="GO:0001817">
    <property type="term" value="P:regulation of cytokine production"/>
    <property type="evidence" value="ECO:0007669"/>
    <property type="project" value="TreeGrafter"/>
</dbReference>
<feature type="domain" description="C2H2-type" evidence="13">
    <location>
        <begin position="526"/>
        <end position="553"/>
    </location>
</feature>
<evidence type="ECO:0000256" key="2">
    <source>
        <dbReference type="ARBA" id="ARBA00006991"/>
    </source>
</evidence>
<keyword evidence="3" id="KW-0479">Metal-binding</keyword>
<evidence type="ECO:0000313" key="15">
    <source>
        <dbReference type="Proteomes" id="UP000265300"/>
    </source>
</evidence>
<comment type="similarity">
    <text evidence="2">Belongs to the krueppel C2H2-type zinc-finger protein family.</text>
</comment>
<organism evidence="15 16">
    <name type="scientific">Lipotes vexillifer</name>
    <name type="common">Yangtze river dolphin</name>
    <dbReference type="NCBI Taxonomy" id="118797"/>
    <lineage>
        <taxon>Eukaryota</taxon>
        <taxon>Metazoa</taxon>
        <taxon>Chordata</taxon>
        <taxon>Craniata</taxon>
        <taxon>Vertebrata</taxon>
        <taxon>Euteleostomi</taxon>
        <taxon>Mammalia</taxon>
        <taxon>Eutheria</taxon>
        <taxon>Laurasiatheria</taxon>
        <taxon>Artiodactyla</taxon>
        <taxon>Whippomorpha</taxon>
        <taxon>Cetacea</taxon>
        <taxon>Odontoceti</taxon>
        <taxon>Lipotidae</taxon>
        <taxon>Lipotes</taxon>
    </lineage>
</organism>
<evidence type="ECO:0000256" key="9">
    <source>
        <dbReference type="ARBA" id="ARBA00023163"/>
    </source>
</evidence>
<dbReference type="InParanoid" id="A0A340WTS5"/>
<dbReference type="GeneID" id="103089068"/>
<dbReference type="PROSITE" id="PS00028">
    <property type="entry name" value="ZINC_FINGER_C2H2_1"/>
    <property type="match status" value="12"/>
</dbReference>
<feature type="domain" description="C2H2-type" evidence="13">
    <location>
        <begin position="498"/>
        <end position="525"/>
    </location>
</feature>
<feature type="domain" description="C2H2-type" evidence="13">
    <location>
        <begin position="694"/>
        <end position="721"/>
    </location>
</feature>
<dbReference type="GO" id="GO:0002682">
    <property type="term" value="P:regulation of immune system process"/>
    <property type="evidence" value="ECO:0007669"/>
    <property type="project" value="TreeGrafter"/>
</dbReference>
<evidence type="ECO:0000256" key="3">
    <source>
        <dbReference type="ARBA" id="ARBA00022723"/>
    </source>
</evidence>
<dbReference type="SUPFAM" id="SSF109640">
    <property type="entry name" value="KRAB domain (Kruppel-associated box)"/>
    <property type="match status" value="1"/>
</dbReference>
<dbReference type="GO" id="GO:0005654">
    <property type="term" value="C:nucleoplasm"/>
    <property type="evidence" value="ECO:0007669"/>
    <property type="project" value="TreeGrafter"/>
</dbReference>
<dbReference type="SUPFAM" id="SSF57667">
    <property type="entry name" value="beta-beta-alpha zinc fingers"/>
    <property type="match status" value="8"/>
</dbReference>
<dbReference type="PROSITE" id="PS50157">
    <property type="entry name" value="ZINC_FINGER_C2H2_2"/>
    <property type="match status" value="13"/>
</dbReference>
<dbReference type="InterPro" id="IPR036051">
    <property type="entry name" value="KRAB_dom_sf"/>
</dbReference>
<dbReference type="KEGG" id="lve:103089068"/>
<dbReference type="GO" id="GO:0001227">
    <property type="term" value="F:DNA-binding transcription repressor activity, RNA polymerase II-specific"/>
    <property type="evidence" value="ECO:0007669"/>
    <property type="project" value="TreeGrafter"/>
</dbReference>
<dbReference type="FunFam" id="3.30.160.60:FF:002090">
    <property type="entry name" value="Zinc finger protein 473"/>
    <property type="match status" value="2"/>
</dbReference>
<dbReference type="Pfam" id="PF01352">
    <property type="entry name" value="KRAB"/>
    <property type="match status" value="1"/>
</dbReference>
<dbReference type="FunFam" id="3.30.160.60:FF:000848">
    <property type="entry name" value="Zinc finger protein 35"/>
    <property type="match status" value="1"/>
</dbReference>
<reference evidence="16" key="1">
    <citation type="submission" date="2025-08" db="UniProtKB">
        <authorList>
            <consortium name="RefSeq"/>
        </authorList>
    </citation>
    <scope>IDENTIFICATION</scope>
</reference>
<keyword evidence="9" id="KW-0804">Transcription</keyword>
<evidence type="ECO:0000256" key="1">
    <source>
        <dbReference type="ARBA" id="ARBA00004123"/>
    </source>
</evidence>
<dbReference type="Proteomes" id="UP000265300">
    <property type="component" value="Unplaced"/>
</dbReference>
<dbReference type="CDD" id="cd07765">
    <property type="entry name" value="KRAB_A-box"/>
    <property type="match status" value="1"/>
</dbReference>
<feature type="domain" description="C2H2-type" evidence="13">
    <location>
        <begin position="442"/>
        <end position="469"/>
    </location>
</feature>
<dbReference type="FunFam" id="3.30.160.60:FF:000001">
    <property type="entry name" value="Zinc finger protein 1 homolog"/>
    <property type="match status" value="1"/>
</dbReference>
<feature type="domain" description="C2H2-type" evidence="13">
    <location>
        <begin position="582"/>
        <end position="609"/>
    </location>
</feature>
<dbReference type="PANTHER" id="PTHR24399:SF49">
    <property type="entry name" value="ZINC FINGER PROTEIN 674"/>
    <property type="match status" value="1"/>
</dbReference>
<keyword evidence="5 11" id="KW-0863">Zinc-finger</keyword>
<evidence type="ECO:0000256" key="8">
    <source>
        <dbReference type="ARBA" id="ARBA00023125"/>
    </source>
</evidence>
<feature type="domain" description="C2H2-type" evidence="13">
    <location>
        <begin position="666"/>
        <end position="693"/>
    </location>
</feature>
<feature type="domain" description="C2H2-type" evidence="13">
    <location>
        <begin position="750"/>
        <end position="777"/>
    </location>
</feature>
<dbReference type="FunFam" id="3.30.160.60:FF:000295">
    <property type="entry name" value="zinc finger protein 19"/>
    <property type="match status" value="3"/>
</dbReference>
<feature type="domain" description="C2H2-type" evidence="13">
    <location>
        <begin position="610"/>
        <end position="637"/>
    </location>
</feature>
<feature type="domain" description="C2H2-type" evidence="13">
    <location>
        <begin position="806"/>
        <end position="833"/>
    </location>
</feature>
<dbReference type="FunFam" id="3.30.160.60:FF:000759">
    <property type="entry name" value="zinc finger protein 16"/>
    <property type="match status" value="1"/>
</dbReference>
<dbReference type="InterPro" id="IPR013087">
    <property type="entry name" value="Znf_C2H2_type"/>
</dbReference>
<evidence type="ECO:0000256" key="5">
    <source>
        <dbReference type="ARBA" id="ARBA00022771"/>
    </source>
</evidence>
<name>A0A340WTS5_LIPVE</name>
<comment type="subcellular location">
    <subcellularLocation>
        <location evidence="1">Nucleus</location>
    </subcellularLocation>
</comment>
<feature type="domain" description="C2H2-type" evidence="13">
    <location>
        <begin position="554"/>
        <end position="581"/>
    </location>
</feature>
<evidence type="ECO:0000256" key="4">
    <source>
        <dbReference type="ARBA" id="ARBA00022737"/>
    </source>
</evidence>
<feature type="domain" description="C2H2-type" evidence="13">
    <location>
        <begin position="470"/>
        <end position="497"/>
    </location>
</feature>
<feature type="domain" description="KRAB" evidence="14">
    <location>
        <begin position="190"/>
        <end position="261"/>
    </location>
</feature>
<dbReference type="Gene3D" id="3.30.160.60">
    <property type="entry name" value="Classic Zinc Finger"/>
    <property type="match status" value="13"/>
</dbReference>
<dbReference type="Gene3D" id="6.10.140.140">
    <property type="match status" value="1"/>
</dbReference>
<protein>
    <submittedName>
        <fullName evidence="16">Zinc finger protein 630</fullName>
    </submittedName>
</protein>
<dbReference type="STRING" id="118797.A0A340WTS5"/>
<accession>A0A340WTS5</accession>
<dbReference type="FunFam" id="3.30.160.60:FF:000029">
    <property type="entry name" value="GLI family zinc finger 4"/>
    <property type="match status" value="1"/>
</dbReference>
<feature type="domain" description="C2H2-type" evidence="13">
    <location>
        <begin position="722"/>
        <end position="749"/>
    </location>
</feature>
<dbReference type="InterPro" id="IPR001909">
    <property type="entry name" value="KRAB"/>
</dbReference>
<dbReference type="FunFam" id="3.30.160.60:FF:000176">
    <property type="entry name" value="zinc finger protein 70"/>
    <property type="match status" value="1"/>
</dbReference>
<evidence type="ECO:0000256" key="11">
    <source>
        <dbReference type="PROSITE-ProRule" id="PRU00042"/>
    </source>
</evidence>